<accession>A0ACC2P6Y9</accession>
<organism evidence="1 2">
    <name type="scientific">Eretmocerus hayati</name>
    <dbReference type="NCBI Taxonomy" id="131215"/>
    <lineage>
        <taxon>Eukaryota</taxon>
        <taxon>Metazoa</taxon>
        <taxon>Ecdysozoa</taxon>
        <taxon>Arthropoda</taxon>
        <taxon>Hexapoda</taxon>
        <taxon>Insecta</taxon>
        <taxon>Pterygota</taxon>
        <taxon>Neoptera</taxon>
        <taxon>Endopterygota</taxon>
        <taxon>Hymenoptera</taxon>
        <taxon>Apocrita</taxon>
        <taxon>Proctotrupomorpha</taxon>
        <taxon>Chalcidoidea</taxon>
        <taxon>Aphelinidae</taxon>
        <taxon>Aphelininae</taxon>
        <taxon>Eretmocerus</taxon>
    </lineage>
</organism>
<comment type="caution">
    <text evidence="1">The sequence shown here is derived from an EMBL/GenBank/DDBJ whole genome shotgun (WGS) entry which is preliminary data.</text>
</comment>
<sequence>MKLTEWLFAETTPKGGRSFQQEHNVRPRPILPLKLKERVSGKYDRTKLEGCQFEVMQMMNCLEQNQHESKLCKKEAEKLYTCYENFLDSKKKTKEAQRKVLLVPGTRYLTFRQIAKLFKTHPLR</sequence>
<keyword evidence="2" id="KW-1185">Reference proteome</keyword>
<reference evidence="1" key="1">
    <citation type="submission" date="2023-04" db="EMBL/GenBank/DDBJ databases">
        <title>A chromosome-level genome assembly of the parasitoid wasp Eretmocerus hayati.</title>
        <authorList>
            <person name="Zhong Y."/>
            <person name="Liu S."/>
            <person name="Liu Y."/>
        </authorList>
    </citation>
    <scope>NUCLEOTIDE SEQUENCE</scope>
    <source>
        <strain evidence="1">ZJU_SS_LIU_2023</strain>
    </source>
</reference>
<gene>
    <name evidence="1" type="ORF">QAD02_014859</name>
</gene>
<evidence type="ECO:0000313" key="2">
    <source>
        <dbReference type="Proteomes" id="UP001239111"/>
    </source>
</evidence>
<name>A0ACC2P6Y9_9HYME</name>
<protein>
    <submittedName>
        <fullName evidence="1">Uncharacterized protein</fullName>
    </submittedName>
</protein>
<dbReference type="EMBL" id="CM056742">
    <property type="protein sequence ID" value="KAJ8679072.1"/>
    <property type="molecule type" value="Genomic_DNA"/>
</dbReference>
<evidence type="ECO:0000313" key="1">
    <source>
        <dbReference type="EMBL" id="KAJ8679072.1"/>
    </source>
</evidence>
<proteinExistence type="predicted"/>
<dbReference type="Proteomes" id="UP001239111">
    <property type="component" value="Chromosome 2"/>
</dbReference>